<evidence type="ECO:0000313" key="1">
    <source>
        <dbReference type="EMBL" id="GHF71403.1"/>
    </source>
</evidence>
<protein>
    <recommendedName>
        <fullName evidence="3">SEC-C domain-containing protein</fullName>
    </recommendedName>
</protein>
<keyword evidence="2" id="KW-1185">Reference proteome</keyword>
<organism evidence="1 2">
    <name type="scientific">Seohaeicola zhoushanensis</name>
    <dbReference type="NCBI Taxonomy" id="1569283"/>
    <lineage>
        <taxon>Bacteria</taxon>
        <taxon>Pseudomonadati</taxon>
        <taxon>Pseudomonadota</taxon>
        <taxon>Alphaproteobacteria</taxon>
        <taxon>Rhodobacterales</taxon>
        <taxon>Roseobacteraceae</taxon>
        <taxon>Seohaeicola</taxon>
    </lineage>
</organism>
<dbReference type="EMBL" id="BNCJ01000028">
    <property type="protein sequence ID" value="GHF71403.1"/>
    <property type="molecule type" value="Genomic_DNA"/>
</dbReference>
<dbReference type="AlphaFoldDB" id="A0A8J3H3E5"/>
<name>A0A8J3H3E5_9RHOB</name>
<evidence type="ECO:0000313" key="2">
    <source>
        <dbReference type="Proteomes" id="UP000626220"/>
    </source>
</evidence>
<accession>A0A8J3H3E5</accession>
<comment type="caution">
    <text evidence="1">The sequence shown here is derived from an EMBL/GenBank/DDBJ whole genome shotgun (WGS) entry which is preliminary data.</text>
</comment>
<sequence length="218" mass="24911">MLTLDQVRAAVSFDQPNLIAESDGKRIRLEGTYLVFEKGVVAAPDGPITSFEISMELSERYPRQEPRVFETGERIPRVAERHINPNGDCCVTVWENWLVEVNDHTLSSYLNGPMNEYFLGQFWYEKTGKWPFGERSHGLKGLEEAYADALGISNNAESLRYHLRLLSHDWPKGHWLCPCKSGKLLRHCHRDDLAAMHAKVPPPVARRMLSRLKADGRL</sequence>
<reference evidence="1" key="2">
    <citation type="submission" date="2020-09" db="EMBL/GenBank/DDBJ databases">
        <authorList>
            <person name="Sun Q."/>
            <person name="Kim S."/>
        </authorList>
    </citation>
    <scope>NUCLEOTIDE SEQUENCE</scope>
    <source>
        <strain evidence="1">KCTC 42650</strain>
    </source>
</reference>
<dbReference type="Proteomes" id="UP000626220">
    <property type="component" value="Unassembled WGS sequence"/>
</dbReference>
<proteinExistence type="predicted"/>
<evidence type="ECO:0008006" key="3">
    <source>
        <dbReference type="Google" id="ProtNLM"/>
    </source>
</evidence>
<reference evidence="1" key="1">
    <citation type="journal article" date="2014" name="Int. J. Syst. Evol. Microbiol.">
        <title>Complete genome sequence of Corynebacterium casei LMG S-19264T (=DSM 44701T), isolated from a smear-ripened cheese.</title>
        <authorList>
            <consortium name="US DOE Joint Genome Institute (JGI-PGF)"/>
            <person name="Walter F."/>
            <person name="Albersmeier A."/>
            <person name="Kalinowski J."/>
            <person name="Ruckert C."/>
        </authorList>
    </citation>
    <scope>NUCLEOTIDE SEQUENCE</scope>
    <source>
        <strain evidence="1">KCTC 42650</strain>
    </source>
</reference>
<gene>
    <name evidence="1" type="ORF">GCM10017056_47890</name>
</gene>